<dbReference type="SUPFAM" id="SSF46785">
    <property type="entry name" value="Winged helix' DNA-binding domain"/>
    <property type="match status" value="1"/>
</dbReference>
<proteinExistence type="predicted"/>
<dbReference type="RefSeq" id="WP_068610521.1">
    <property type="nucleotide sequence ID" value="NZ_CP011388.1"/>
</dbReference>
<dbReference type="SUPFAM" id="SSF48008">
    <property type="entry name" value="GntR ligand-binding domain-like"/>
    <property type="match status" value="1"/>
</dbReference>
<dbReference type="AlphaFoldDB" id="A0A172TNE0"/>
<dbReference type="Pfam" id="PF07729">
    <property type="entry name" value="FCD"/>
    <property type="match status" value="1"/>
</dbReference>
<keyword evidence="2" id="KW-0238">DNA-binding</keyword>
<evidence type="ECO:0000313" key="6">
    <source>
        <dbReference type="Proteomes" id="UP000076927"/>
    </source>
</evidence>
<dbReference type="InterPro" id="IPR011711">
    <property type="entry name" value="GntR_C"/>
</dbReference>
<feature type="domain" description="HTH gntR-type" evidence="4">
    <location>
        <begin position="1"/>
        <end position="68"/>
    </location>
</feature>
<dbReference type="EMBL" id="CP011388">
    <property type="protein sequence ID" value="ANE48540.1"/>
    <property type="molecule type" value="Genomic_DNA"/>
</dbReference>
<dbReference type="PANTHER" id="PTHR43537">
    <property type="entry name" value="TRANSCRIPTIONAL REGULATOR, GNTR FAMILY"/>
    <property type="match status" value="1"/>
</dbReference>
<name>A0A172TNE0_9BACL</name>
<evidence type="ECO:0000256" key="2">
    <source>
        <dbReference type="ARBA" id="ARBA00023125"/>
    </source>
</evidence>
<dbReference type="Pfam" id="PF00392">
    <property type="entry name" value="GntR"/>
    <property type="match status" value="1"/>
</dbReference>
<dbReference type="CDD" id="cd07377">
    <property type="entry name" value="WHTH_GntR"/>
    <property type="match status" value="1"/>
</dbReference>
<dbReference type="GO" id="GO:0003677">
    <property type="term" value="F:DNA binding"/>
    <property type="evidence" value="ECO:0007669"/>
    <property type="project" value="UniProtKB-KW"/>
</dbReference>
<evidence type="ECO:0000259" key="4">
    <source>
        <dbReference type="PROSITE" id="PS50949"/>
    </source>
</evidence>
<dbReference type="OrthoDB" id="368257at2"/>
<accession>A0A172TNE0</accession>
<organism evidence="5 6">
    <name type="scientific">Paenibacillus swuensis</name>
    <dbReference type="NCBI Taxonomy" id="1178515"/>
    <lineage>
        <taxon>Bacteria</taxon>
        <taxon>Bacillati</taxon>
        <taxon>Bacillota</taxon>
        <taxon>Bacilli</taxon>
        <taxon>Bacillales</taxon>
        <taxon>Paenibacillaceae</taxon>
        <taxon>Paenibacillus</taxon>
    </lineage>
</organism>
<dbReference type="Gene3D" id="1.10.10.10">
    <property type="entry name" value="Winged helix-like DNA-binding domain superfamily/Winged helix DNA-binding domain"/>
    <property type="match status" value="1"/>
</dbReference>
<dbReference type="Gene3D" id="1.20.120.530">
    <property type="entry name" value="GntR ligand-binding domain-like"/>
    <property type="match status" value="1"/>
</dbReference>
<reference evidence="5 6" key="1">
    <citation type="submission" date="2015-01" db="EMBL/GenBank/DDBJ databases">
        <title>Paenibacillus swuensis/DY6/whole genome sequencing.</title>
        <authorList>
            <person name="Kim M.K."/>
            <person name="Srinivasan S."/>
            <person name="Lee J.-J."/>
        </authorList>
    </citation>
    <scope>NUCLEOTIDE SEQUENCE [LARGE SCALE GENOMIC DNA]</scope>
    <source>
        <strain evidence="5 6">DY6</strain>
    </source>
</reference>
<evidence type="ECO:0000256" key="3">
    <source>
        <dbReference type="ARBA" id="ARBA00023163"/>
    </source>
</evidence>
<evidence type="ECO:0000313" key="5">
    <source>
        <dbReference type="EMBL" id="ANE48540.1"/>
    </source>
</evidence>
<dbReference type="SMART" id="SM00895">
    <property type="entry name" value="FCD"/>
    <property type="match status" value="1"/>
</dbReference>
<dbReference type="InterPro" id="IPR036390">
    <property type="entry name" value="WH_DNA-bd_sf"/>
</dbReference>
<dbReference type="GO" id="GO:0003700">
    <property type="term" value="F:DNA-binding transcription factor activity"/>
    <property type="evidence" value="ECO:0007669"/>
    <property type="project" value="InterPro"/>
</dbReference>
<dbReference type="PANTHER" id="PTHR43537:SF45">
    <property type="entry name" value="GNTR FAMILY REGULATORY PROTEIN"/>
    <property type="match status" value="1"/>
</dbReference>
<gene>
    <name evidence="5" type="ORF">SY83_22165</name>
</gene>
<dbReference type="PROSITE" id="PS50949">
    <property type="entry name" value="HTH_GNTR"/>
    <property type="match status" value="1"/>
</dbReference>
<dbReference type="SMART" id="SM00345">
    <property type="entry name" value="HTH_GNTR"/>
    <property type="match status" value="1"/>
</dbReference>
<dbReference type="InterPro" id="IPR036388">
    <property type="entry name" value="WH-like_DNA-bd_sf"/>
</dbReference>
<keyword evidence="3" id="KW-0804">Transcription</keyword>
<protein>
    <submittedName>
        <fullName evidence="5">GntR family transcriptional regulator</fullName>
    </submittedName>
</protein>
<dbReference type="InterPro" id="IPR000524">
    <property type="entry name" value="Tscrpt_reg_HTH_GntR"/>
</dbReference>
<dbReference type="KEGG" id="pswu:SY83_22165"/>
<evidence type="ECO:0000256" key="1">
    <source>
        <dbReference type="ARBA" id="ARBA00023015"/>
    </source>
</evidence>
<dbReference type="PATRIC" id="fig|1178515.4.peg.4493"/>
<dbReference type="InterPro" id="IPR008920">
    <property type="entry name" value="TF_FadR/GntR_C"/>
</dbReference>
<dbReference type="STRING" id="1178515.SY83_22165"/>
<dbReference type="Proteomes" id="UP000076927">
    <property type="component" value="Chromosome"/>
</dbReference>
<keyword evidence="1" id="KW-0805">Transcription regulation</keyword>
<sequence>MTLKEQAYNRLRQFILSGKIRPGEHLTELSLVEMLEMSRTPIRSAMERLASEGLVTYSPNRGLSVAEMTFDRVIDFFDYRMAIEGYAVRKLADRVWSEEEKEWFRINLSMQKRCVDAHDSAMFTQADSDFHRKLIYNYDNQEMIQTMDKLQDQLYLTALKVLRKDQSRIHQSYEDHKRIFELLVDGNAEEAGRLMLAHLEYGKRILVM</sequence>
<keyword evidence="6" id="KW-1185">Reference proteome</keyword>